<keyword evidence="2" id="KW-0812">Transmembrane</keyword>
<dbReference type="InterPro" id="IPR036737">
    <property type="entry name" value="OmpA-like_sf"/>
</dbReference>
<dbReference type="GO" id="GO:0090313">
    <property type="term" value="P:regulation of protein targeting to membrane"/>
    <property type="evidence" value="ECO:0007669"/>
    <property type="project" value="TreeGrafter"/>
</dbReference>
<dbReference type="InterPro" id="IPR052894">
    <property type="entry name" value="AsmA-related"/>
</dbReference>
<feature type="region of interest" description="Disordered" evidence="1">
    <location>
        <begin position="1163"/>
        <end position="1182"/>
    </location>
</feature>
<dbReference type="PANTHER" id="PTHR30441">
    <property type="entry name" value="DUF748 DOMAIN-CONTAINING PROTEIN"/>
    <property type="match status" value="1"/>
</dbReference>
<evidence type="ECO:0000313" key="4">
    <source>
        <dbReference type="Proteomes" id="UP000192761"/>
    </source>
</evidence>
<sequence>MKPALLLSALRRRARWIVIPIAVVLGYGALAGWLLPWWARPRLEQVLGQALHRSVQIDALAFNPYTLRATLGPLQVREGTQTVLSIRRLDVNLAIASLWRRAPVVQNLTVDAPYLQIRRLDTHRYNWSDLLQGQSGSSGEPQRFAVHNIRISNGRIDFADALLKQQHRLDALALDIPFISNLPVFIETEVQPRLAFRLDGAPLQLQGSTRPFGKHADTRLALTLDGVDLARYWDYLPTPPALRLNKAVLDSRLQLVFRQAGTPTVLLEGQLAAHDVSLDGNGAPLLRMQALQLQLDKLEPLAGRYAIRKLLLQQPEVTLARDGKGALNWLAALQQPVADKPAPAPAKAGLPLQLHIAQFTIEGGALDWADAPAGLHTRLAPIALQVDQLDTTAAQPAKIALSVAGPAIGTLQHTGELQLAARHASGVLNLADAPLAAWAPYYRSLLRSEPLEGTLGGELHYDLALPADGSAAFKLSDSSVQLQQFALRPQRAKAPALAGKTLAVTGIALDLAQRQLGVDKIVLDGLNVDLSRQRDGQWLLASLLPPGDGAQAGPAWQLQLQQLQLAGAAFSGRDDTLPNAVPLGIKSVALQAGPLRWPLTGSTQLKLSGAGAHGGDFAISGGLDLQQLVGKLGIQAKQLDVAYVQPYFSRYLNVSLTSGKLGAKGELQLKGGTPLRVAYNGDFNLTAFNAVDKLSGDDFLRWKSFYLGGIAFNSQPFDLAIKDVALTDFYSRLILTSAGRMNLSDIVVKDQTPVSVTASAPAAAKPAAEQASAVLATAPKTALPPIRIAKVTFSGGNINYTDNFIQPNYTANLTDMAGLLTGLSSVEATSATLDLRGSVDRIAPVNISGQLNPLAKDLFIDIKGGVKGYELTAATPYASKYAGYGIDKGKLSMDVSYHIEGGKLQAQNKILLDQLTLSDKPSGSPDATKLPVKFGLSLLTDRNGQINVQIPVSGTLDDPNFSVGHIVWQAVFNVLTKIITAPFDALAGAFGGGPSFAYVPFQPGSATLDAKHYDPLTKLAEALADRPSLQLEIAGWVNPELDREGLKQDKLDKLIRAAKARSLADSGQASTDELTVDEADYERFIAPVYKQAKFPKPKNVLGLSKSLPVEEMRKLLLANMAITDDDLRQLASHRALAVKDFLKGLGVPDERVFLVKPKVDATQADGDKDKGPSTRAMFTLKH</sequence>
<keyword evidence="4" id="KW-1185">Reference proteome</keyword>
<feature type="transmembrane region" description="Helical" evidence="2">
    <location>
        <begin position="16"/>
        <end position="39"/>
    </location>
</feature>
<organism evidence="3 4">
    <name type="scientific">Andreprevotia lacus DSM 23236</name>
    <dbReference type="NCBI Taxonomy" id="1121001"/>
    <lineage>
        <taxon>Bacteria</taxon>
        <taxon>Pseudomonadati</taxon>
        <taxon>Pseudomonadota</taxon>
        <taxon>Betaproteobacteria</taxon>
        <taxon>Neisseriales</taxon>
        <taxon>Chitinibacteraceae</taxon>
        <taxon>Andreprevotia</taxon>
    </lineage>
</organism>
<accession>A0A1W1XYG6</accession>
<evidence type="ECO:0000256" key="1">
    <source>
        <dbReference type="SAM" id="MobiDB-lite"/>
    </source>
</evidence>
<reference evidence="3 4" key="1">
    <citation type="submission" date="2017-04" db="EMBL/GenBank/DDBJ databases">
        <authorList>
            <person name="Afonso C.L."/>
            <person name="Miller P.J."/>
            <person name="Scott M.A."/>
            <person name="Spackman E."/>
            <person name="Goraichik I."/>
            <person name="Dimitrov K.M."/>
            <person name="Suarez D.L."/>
            <person name="Swayne D.E."/>
        </authorList>
    </citation>
    <scope>NUCLEOTIDE SEQUENCE [LARGE SCALE GENOMIC DNA]</scope>
    <source>
        <strain evidence="3 4">DSM 23236</strain>
    </source>
</reference>
<dbReference type="OrthoDB" id="9757969at2"/>
<evidence type="ECO:0000256" key="2">
    <source>
        <dbReference type="SAM" id="Phobius"/>
    </source>
</evidence>
<dbReference type="Pfam" id="PF05359">
    <property type="entry name" value="DUF748"/>
    <property type="match status" value="2"/>
</dbReference>
<dbReference type="InterPro" id="IPR008023">
    <property type="entry name" value="DUF748"/>
</dbReference>
<dbReference type="GO" id="GO:0005886">
    <property type="term" value="C:plasma membrane"/>
    <property type="evidence" value="ECO:0007669"/>
    <property type="project" value="TreeGrafter"/>
</dbReference>
<keyword evidence="2" id="KW-0472">Membrane</keyword>
<feature type="compositionally biased region" description="Basic and acidic residues" evidence="1">
    <location>
        <begin position="1163"/>
        <end position="1172"/>
    </location>
</feature>
<proteinExistence type="predicted"/>
<keyword evidence="2" id="KW-1133">Transmembrane helix</keyword>
<evidence type="ECO:0000313" key="3">
    <source>
        <dbReference type="EMBL" id="SMC28601.1"/>
    </source>
</evidence>
<dbReference type="EMBL" id="FWXD01000023">
    <property type="protein sequence ID" value="SMC28601.1"/>
    <property type="molecule type" value="Genomic_DNA"/>
</dbReference>
<dbReference type="Proteomes" id="UP000192761">
    <property type="component" value="Unassembled WGS sequence"/>
</dbReference>
<gene>
    <name evidence="3" type="ORF">SAMN02745857_03335</name>
</gene>
<protein>
    <submittedName>
        <fullName evidence="3">Uncharacterized protein involved in outer membrane biogenesis</fullName>
    </submittedName>
</protein>
<dbReference type="AlphaFoldDB" id="A0A1W1XYG6"/>
<name>A0A1W1XYG6_9NEIS</name>
<dbReference type="RefSeq" id="WP_084092257.1">
    <property type="nucleotide sequence ID" value="NZ_FWXD01000023.1"/>
</dbReference>
<dbReference type="STRING" id="1121001.SAMN02745857_03335"/>
<dbReference type="PANTHER" id="PTHR30441:SF8">
    <property type="entry name" value="DUF748 DOMAIN-CONTAINING PROTEIN"/>
    <property type="match status" value="1"/>
</dbReference>
<dbReference type="Gene3D" id="3.30.1330.60">
    <property type="entry name" value="OmpA-like domain"/>
    <property type="match status" value="1"/>
</dbReference>